<keyword evidence="1" id="KW-1133">Transmembrane helix</keyword>
<gene>
    <name evidence="2" type="ORF">BP01DRAFT_179153</name>
</gene>
<keyword evidence="1" id="KW-0472">Membrane</keyword>
<dbReference type="Proteomes" id="UP000248349">
    <property type="component" value="Unassembled WGS sequence"/>
</dbReference>
<name>A0A318ZL72_9EURO</name>
<feature type="transmembrane region" description="Helical" evidence="1">
    <location>
        <begin position="33"/>
        <end position="50"/>
    </location>
</feature>
<accession>A0A318ZL72</accession>
<evidence type="ECO:0000313" key="2">
    <source>
        <dbReference type="EMBL" id="PYH48256.1"/>
    </source>
</evidence>
<sequence length="80" mass="9263">MPLPLLSTFFHHQLTQSFIVNDGHPRGPYSVSINTYIIYIWPIMNFYLFCSTGDGDRLICVRRMQKKTLEDKQLAQVSIG</sequence>
<dbReference type="GeneID" id="37072087"/>
<keyword evidence="3" id="KW-1185">Reference proteome</keyword>
<dbReference type="AlphaFoldDB" id="A0A318ZL72"/>
<keyword evidence="1" id="KW-0812">Transmembrane</keyword>
<protein>
    <submittedName>
        <fullName evidence="2">Uncharacterized protein</fullName>
    </submittedName>
</protein>
<evidence type="ECO:0000256" key="1">
    <source>
        <dbReference type="SAM" id="Phobius"/>
    </source>
</evidence>
<dbReference type="EMBL" id="KZ821222">
    <property type="protein sequence ID" value="PYH48256.1"/>
    <property type="molecule type" value="Genomic_DNA"/>
</dbReference>
<dbReference type="RefSeq" id="XP_025434238.1">
    <property type="nucleotide sequence ID" value="XM_025570859.1"/>
</dbReference>
<proteinExistence type="predicted"/>
<evidence type="ECO:0000313" key="3">
    <source>
        <dbReference type="Proteomes" id="UP000248349"/>
    </source>
</evidence>
<reference evidence="2 3" key="1">
    <citation type="submission" date="2016-12" db="EMBL/GenBank/DDBJ databases">
        <title>The genomes of Aspergillus section Nigri reveals drivers in fungal speciation.</title>
        <authorList>
            <consortium name="DOE Joint Genome Institute"/>
            <person name="Vesth T.C."/>
            <person name="Nybo J."/>
            <person name="Theobald S."/>
            <person name="Brandl J."/>
            <person name="Frisvad J.C."/>
            <person name="Nielsen K.F."/>
            <person name="Lyhne E.K."/>
            <person name="Kogle M.E."/>
            <person name="Kuo A."/>
            <person name="Riley R."/>
            <person name="Clum A."/>
            <person name="Nolan M."/>
            <person name="Lipzen A."/>
            <person name="Salamov A."/>
            <person name="Henrissat B."/>
            <person name="Wiebenga A."/>
            <person name="De Vries R.P."/>
            <person name="Grigoriev I.V."/>
            <person name="Mortensen U.H."/>
            <person name="Andersen M.R."/>
            <person name="Baker S.E."/>
        </authorList>
    </citation>
    <scope>NUCLEOTIDE SEQUENCE [LARGE SCALE GENOMIC DNA]</scope>
    <source>
        <strain evidence="2 3">JOP 1030-1</strain>
    </source>
</reference>
<organism evidence="2 3">
    <name type="scientific">Aspergillus saccharolyticus JOP 1030-1</name>
    <dbReference type="NCBI Taxonomy" id="1450539"/>
    <lineage>
        <taxon>Eukaryota</taxon>
        <taxon>Fungi</taxon>
        <taxon>Dikarya</taxon>
        <taxon>Ascomycota</taxon>
        <taxon>Pezizomycotina</taxon>
        <taxon>Eurotiomycetes</taxon>
        <taxon>Eurotiomycetidae</taxon>
        <taxon>Eurotiales</taxon>
        <taxon>Aspergillaceae</taxon>
        <taxon>Aspergillus</taxon>
        <taxon>Aspergillus subgen. Circumdati</taxon>
    </lineage>
</organism>